<evidence type="ECO:0000313" key="2">
    <source>
        <dbReference type="Proteomes" id="UP000887565"/>
    </source>
</evidence>
<feature type="signal peptide" evidence="1">
    <location>
        <begin position="1"/>
        <end position="19"/>
    </location>
</feature>
<evidence type="ECO:0000256" key="1">
    <source>
        <dbReference type="SAM" id="SignalP"/>
    </source>
</evidence>
<dbReference type="Proteomes" id="UP000887565">
    <property type="component" value="Unplaced"/>
</dbReference>
<evidence type="ECO:0000313" key="3">
    <source>
        <dbReference type="WBParaSite" id="nRc.2.0.1.t37248-RA"/>
    </source>
</evidence>
<feature type="chain" id="PRO_5037985816" evidence="1">
    <location>
        <begin position="20"/>
        <end position="50"/>
    </location>
</feature>
<protein>
    <submittedName>
        <fullName evidence="3">Uncharacterized protein</fullName>
    </submittedName>
</protein>
<proteinExistence type="predicted"/>
<organism evidence="2 3">
    <name type="scientific">Romanomermis culicivorax</name>
    <name type="common">Nematode worm</name>
    <dbReference type="NCBI Taxonomy" id="13658"/>
    <lineage>
        <taxon>Eukaryota</taxon>
        <taxon>Metazoa</taxon>
        <taxon>Ecdysozoa</taxon>
        <taxon>Nematoda</taxon>
        <taxon>Enoplea</taxon>
        <taxon>Dorylaimia</taxon>
        <taxon>Mermithida</taxon>
        <taxon>Mermithoidea</taxon>
        <taxon>Mermithidae</taxon>
        <taxon>Romanomermis</taxon>
    </lineage>
</organism>
<reference evidence="3" key="1">
    <citation type="submission" date="2022-11" db="UniProtKB">
        <authorList>
            <consortium name="WormBaseParasite"/>
        </authorList>
    </citation>
    <scope>IDENTIFICATION</scope>
</reference>
<dbReference type="AlphaFoldDB" id="A0A915KEL8"/>
<accession>A0A915KEL8</accession>
<keyword evidence="2" id="KW-1185">Reference proteome</keyword>
<name>A0A915KEL8_ROMCU</name>
<dbReference type="WBParaSite" id="nRc.2.0.1.t37248-RA">
    <property type="protein sequence ID" value="nRc.2.0.1.t37248-RA"/>
    <property type="gene ID" value="nRc.2.0.1.g37248"/>
</dbReference>
<keyword evidence="1" id="KW-0732">Signal</keyword>
<sequence>MPITLLVSILAFNIWDALAQRSSVGQLTQADKDEIVSTHNLYRQMVKDGK</sequence>